<dbReference type="Pfam" id="PF16489">
    <property type="entry name" value="GAIN"/>
    <property type="match status" value="1"/>
</dbReference>
<evidence type="ECO:0000256" key="3">
    <source>
        <dbReference type="ARBA" id="ARBA00022692"/>
    </source>
</evidence>
<reference evidence="11" key="1">
    <citation type="journal article" date="2017" name="bioRxiv">
        <title>Comparative analysis of the genomes of Stylophora pistillata and Acropora digitifera provides evidence for extensive differences between species of corals.</title>
        <authorList>
            <person name="Voolstra C.R."/>
            <person name="Li Y."/>
            <person name="Liew Y.J."/>
            <person name="Baumgarten S."/>
            <person name="Zoccola D."/>
            <person name="Flot J.-F."/>
            <person name="Tambutte S."/>
            <person name="Allemand D."/>
            <person name="Aranda M."/>
        </authorList>
    </citation>
    <scope>NUCLEOTIDE SEQUENCE [LARGE SCALE GENOMIC DNA]</scope>
</reference>
<evidence type="ECO:0000256" key="2">
    <source>
        <dbReference type="ARBA" id="ARBA00022475"/>
    </source>
</evidence>
<dbReference type="PROSITE" id="PS50221">
    <property type="entry name" value="GAIN_B"/>
    <property type="match status" value="1"/>
</dbReference>
<dbReference type="GO" id="GO:0005886">
    <property type="term" value="C:plasma membrane"/>
    <property type="evidence" value="ECO:0007669"/>
    <property type="project" value="UniProtKB-SubCell"/>
</dbReference>
<evidence type="ECO:0000256" key="7">
    <source>
        <dbReference type="SAM" id="Phobius"/>
    </source>
</evidence>
<dbReference type="InterPro" id="IPR032471">
    <property type="entry name" value="AGRL2-4_GAIN_subdom_A"/>
</dbReference>
<dbReference type="InterPro" id="IPR000832">
    <property type="entry name" value="GPCR_2_secretin-like"/>
</dbReference>
<dbReference type="Pfam" id="PF01825">
    <property type="entry name" value="GPS"/>
    <property type="match status" value="1"/>
</dbReference>
<dbReference type="InterPro" id="IPR000203">
    <property type="entry name" value="GPS"/>
</dbReference>
<dbReference type="SMART" id="SM00303">
    <property type="entry name" value="GPS"/>
    <property type="match status" value="1"/>
</dbReference>
<sequence>MVYRFSSGSCHIANWWRSLDFTPGWSVCPRNNTYLKGFWRSEKKTGDERVGRLERGSCCDAVEPRYTGQPSKCVNKDWSRTLNGNYTWALCPPGFYMNGIRTGLHNHHKAFLNHIDEAQCCHPKDHPSSYEDCYDEDVAKKFNRKGWSKCQGKGYYMTGFYKSSCDELNCIDKFRCCKMKNGQPNSISDLQREVDAIITSGSKSTNISTVITSFFNLTRPENEIKLNLSELSSSVNVLAQLVRYNLMKNNSAIGTTSDQQNIVKVASNLLDEENTNTWLLLQEKRGNITDILLKTMDDFGSQVNSNLGNSTDKLELLSENIALRVDRLNPKRKVNFAQYGAKIFVPGSALSDTIETRMSTIVYRTLQNILRLPAEGSSNNQSSGGGLRRSGTSIISVTFHDRQPASLSKPIKLTFNHNNKGPHLIGQCVFWEIGQSQRTWLTRGCVRVDRESNSRVTTCECNHLTIFAVLMNNKPAERQEILTSKKKWFYALGWGAPIPIVAISLAVSGTKSYAANNCWLTAERWLIYWAFVAPVAVILVSNSVLLMFLLRRIMTATKAKNNRTPAKHVKDWLRRFAMLLPILGVTWCFGFLTFITSTVVFHYIFTILNAFQGVFIFVSFCILDDSDNFNETNNEEQEKVGEDEEY</sequence>
<dbReference type="PANTHER" id="PTHR12011:SF347">
    <property type="entry name" value="FI21270P1-RELATED"/>
    <property type="match status" value="1"/>
</dbReference>
<dbReference type="OrthoDB" id="5984372at2759"/>
<dbReference type="Pfam" id="PF00002">
    <property type="entry name" value="7tm_2"/>
    <property type="match status" value="1"/>
</dbReference>
<dbReference type="AlphaFoldDB" id="A0A2B4RNP4"/>
<dbReference type="InterPro" id="IPR057244">
    <property type="entry name" value="GAIN_B"/>
</dbReference>
<dbReference type="Gene3D" id="1.25.40.610">
    <property type="match status" value="1"/>
</dbReference>
<dbReference type="EMBL" id="LSMT01000333">
    <property type="protein sequence ID" value="PFX20054.1"/>
    <property type="molecule type" value="Genomic_DNA"/>
</dbReference>
<dbReference type="Gene3D" id="1.20.1070.10">
    <property type="entry name" value="Rhodopsin 7-helix transmembrane proteins"/>
    <property type="match status" value="1"/>
</dbReference>
<keyword evidence="11" id="KW-1185">Reference proteome</keyword>
<protein>
    <submittedName>
        <fullName evidence="10">Latrophilin-3</fullName>
    </submittedName>
</protein>
<feature type="transmembrane region" description="Helical" evidence="7">
    <location>
        <begin position="488"/>
        <end position="507"/>
    </location>
</feature>
<comment type="subcellular location">
    <subcellularLocation>
        <location evidence="1">Cell membrane</location>
        <topology evidence="1">Multi-pass membrane protein</topology>
    </subcellularLocation>
</comment>
<feature type="domain" description="G-protein coupled receptors family 2 profile 2" evidence="9">
    <location>
        <begin position="464"/>
        <end position="624"/>
    </location>
</feature>
<evidence type="ECO:0000313" key="10">
    <source>
        <dbReference type="EMBL" id="PFX20054.1"/>
    </source>
</evidence>
<keyword evidence="3 7" id="KW-0812">Transmembrane</keyword>
<evidence type="ECO:0000259" key="8">
    <source>
        <dbReference type="PROSITE" id="PS50221"/>
    </source>
</evidence>
<evidence type="ECO:0000256" key="5">
    <source>
        <dbReference type="ARBA" id="ARBA00023136"/>
    </source>
</evidence>
<accession>A0A2B4RNP4</accession>
<evidence type="ECO:0000256" key="1">
    <source>
        <dbReference type="ARBA" id="ARBA00004651"/>
    </source>
</evidence>
<evidence type="ECO:0000259" key="9">
    <source>
        <dbReference type="PROSITE" id="PS50261"/>
    </source>
</evidence>
<feature type="transmembrane region" description="Helical" evidence="7">
    <location>
        <begin position="572"/>
        <end position="595"/>
    </location>
</feature>
<dbReference type="PROSITE" id="PS50261">
    <property type="entry name" value="G_PROTEIN_RECEP_F2_4"/>
    <property type="match status" value="1"/>
</dbReference>
<evidence type="ECO:0000256" key="4">
    <source>
        <dbReference type="ARBA" id="ARBA00022989"/>
    </source>
</evidence>
<feature type="transmembrane region" description="Helical" evidence="7">
    <location>
        <begin position="527"/>
        <end position="551"/>
    </location>
</feature>
<organism evidence="10 11">
    <name type="scientific">Stylophora pistillata</name>
    <name type="common">Smooth cauliflower coral</name>
    <dbReference type="NCBI Taxonomy" id="50429"/>
    <lineage>
        <taxon>Eukaryota</taxon>
        <taxon>Metazoa</taxon>
        <taxon>Cnidaria</taxon>
        <taxon>Anthozoa</taxon>
        <taxon>Hexacorallia</taxon>
        <taxon>Scleractinia</taxon>
        <taxon>Astrocoeniina</taxon>
        <taxon>Pocilloporidae</taxon>
        <taxon>Stylophora</taxon>
    </lineage>
</organism>
<keyword evidence="5 7" id="KW-0472">Membrane</keyword>
<name>A0A2B4RNP4_STYPI</name>
<dbReference type="GO" id="GO:0007166">
    <property type="term" value="P:cell surface receptor signaling pathway"/>
    <property type="evidence" value="ECO:0007669"/>
    <property type="project" value="InterPro"/>
</dbReference>
<dbReference type="Proteomes" id="UP000225706">
    <property type="component" value="Unassembled WGS sequence"/>
</dbReference>
<proteinExistence type="predicted"/>
<gene>
    <name evidence="10" type="primary">LPHN3</name>
    <name evidence="10" type="ORF">AWC38_SpisGene15528</name>
</gene>
<comment type="caution">
    <text evidence="10">The sequence shown here is derived from an EMBL/GenBank/DDBJ whole genome shotgun (WGS) entry which is preliminary data.</text>
</comment>
<dbReference type="STRING" id="50429.A0A2B4RNP4"/>
<feature type="transmembrane region" description="Helical" evidence="7">
    <location>
        <begin position="601"/>
        <end position="623"/>
    </location>
</feature>
<feature type="domain" description="GAIN-B" evidence="8">
    <location>
        <begin position="312"/>
        <end position="477"/>
    </location>
</feature>
<evidence type="ECO:0000256" key="6">
    <source>
        <dbReference type="ARBA" id="ARBA00023157"/>
    </source>
</evidence>
<dbReference type="GO" id="GO:0004930">
    <property type="term" value="F:G protein-coupled receptor activity"/>
    <property type="evidence" value="ECO:0007669"/>
    <property type="project" value="InterPro"/>
</dbReference>
<dbReference type="PRINTS" id="PR00249">
    <property type="entry name" value="GPCRSECRETIN"/>
</dbReference>
<dbReference type="PANTHER" id="PTHR12011">
    <property type="entry name" value="ADHESION G-PROTEIN COUPLED RECEPTOR"/>
    <property type="match status" value="1"/>
</dbReference>
<keyword evidence="4 7" id="KW-1133">Transmembrane helix</keyword>
<keyword evidence="2" id="KW-1003">Cell membrane</keyword>
<dbReference type="InterPro" id="IPR017981">
    <property type="entry name" value="GPCR_2-like_7TM"/>
</dbReference>
<evidence type="ECO:0000313" key="11">
    <source>
        <dbReference type="Proteomes" id="UP000225706"/>
    </source>
</evidence>
<keyword evidence="6" id="KW-1015">Disulfide bond</keyword>